<evidence type="ECO:0000313" key="4">
    <source>
        <dbReference type="Proteomes" id="UP000604475"/>
    </source>
</evidence>
<organism evidence="3 4">
    <name type="scientific">Frankia nepalensis</name>
    <dbReference type="NCBI Taxonomy" id="1836974"/>
    <lineage>
        <taxon>Bacteria</taxon>
        <taxon>Bacillati</taxon>
        <taxon>Actinomycetota</taxon>
        <taxon>Actinomycetes</taxon>
        <taxon>Frankiales</taxon>
        <taxon>Frankiaceae</taxon>
        <taxon>Frankia</taxon>
    </lineage>
</organism>
<feature type="region of interest" description="Disordered" evidence="1">
    <location>
        <begin position="56"/>
        <end position="86"/>
    </location>
</feature>
<dbReference type="AlphaFoldDB" id="A0A937RL64"/>
<protein>
    <submittedName>
        <fullName evidence="3">DUF4232 domain-containing protein</fullName>
    </submittedName>
</protein>
<comment type="caution">
    <text evidence="3">The sequence shown here is derived from an EMBL/GenBank/DDBJ whole genome shotgun (WGS) entry which is preliminary data.</text>
</comment>
<name>A0A937RL64_9ACTN</name>
<evidence type="ECO:0000256" key="1">
    <source>
        <dbReference type="SAM" id="MobiDB-lite"/>
    </source>
</evidence>
<dbReference type="Pfam" id="PF14016">
    <property type="entry name" value="DUF4232"/>
    <property type="match status" value="1"/>
</dbReference>
<evidence type="ECO:0000259" key="2">
    <source>
        <dbReference type="Pfam" id="PF14016"/>
    </source>
</evidence>
<feature type="domain" description="DUF4232" evidence="2">
    <location>
        <begin position="103"/>
        <end position="240"/>
    </location>
</feature>
<dbReference type="RefSeq" id="WP_203001821.1">
    <property type="nucleotide sequence ID" value="NZ_JADWYU010000116.1"/>
</dbReference>
<accession>A0A937RL64</accession>
<dbReference type="EMBL" id="JAEACQ010000256">
    <property type="protein sequence ID" value="MBL7630925.1"/>
    <property type="molecule type" value="Genomic_DNA"/>
</dbReference>
<dbReference type="Proteomes" id="UP000604475">
    <property type="component" value="Unassembled WGS sequence"/>
</dbReference>
<keyword evidence="4" id="KW-1185">Reference proteome</keyword>
<reference evidence="3" key="1">
    <citation type="submission" date="2020-12" db="EMBL/GenBank/DDBJ databases">
        <title>Genomic characterization of non-nitrogen-fixing Frankia strains.</title>
        <authorList>
            <person name="Carlos-Shanley C."/>
            <person name="Guerra T."/>
            <person name="Hahn D."/>
        </authorList>
    </citation>
    <scope>NUCLEOTIDE SEQUENCE</scope>
    <source>
        <strain evidence="3">CN6</strain>
    </source>
</reference>
<dbReference type="InterPro" id="IPR025326">
    <property type="entry name" value="DUF4232"/>
</dbReference>
<sequence length="242" mass="22846">MRTDLVWAPTHRRAAGAPHAGRIRAVGVTLAACGLLAAGSGCASTVGNEDATAVTAGSSGAAPAGPAGASAAGGPAAAGGAEATGGPALPTVPPSVLANAPVCAAETLTGAMEDAEGAAGQVYGRLVLTNTGAAACKLVGFPDVQFIDAAGAALGAPAEQDTDRGTPAPVLLAPEGKAAAVLRITQPGIQDGCLATDSTKPATALRVTPPDGSAAVSVALAGGITACVSPDVHQLLVGPLAA</sequence>
<evidence type="ECO:0000313" key="3">
    <source>
        <dbReference type="EMBL" id="MBL7630925.1"/>
    </source>
</evidence>
<proteinExistence type="predicted"/>
<gene>
    <name evidence="3" type="ORF">I7412_27935</name>
</gene>